<evidence type="ECO:0000256" key="1">
    <source>
        <dbReference type="ARBA" id="ARBA00022741"/>
    </source>
</evidence>
<dbReference type="SUPFAM" id="SSF52540">
    <property type="entry name" value="P-loop containing nucleoside triphosphate hydrolases"/>
    <property type="match status" value="1"/>
</dbReference>
<dbReference type="SUPFAM" id="SSF90002">
    <property type="entry name" value="Hypothetical protein YjiA, C-terminal domain"/>
    <property type="match status" value="1"/>
</dbReference>
<feature type="domain" description="CobW C-terminal" evidence="8">
    <location>
        <begin position="205"/>
        <end position="302"/>
    </location>
</feature>
<protein>
    <recommendedName>
        <fullName evidence="8">CobW C-terminal domain-containing protein</fullName>
    </recommendedName>
</protein>
<evidence type="ECO:0000259" key="8">
    <source>
        <dbReference type="SMART" id="SM00833"/>
    </source>
</evidence>
<comment type="caution">
    <text evidence="9">The sequence shown here is derived from an EMBL/GenBank/DDBJ whole genome shotgun (WGS) entry which is preliminary data.</text>
</comment>
<dbReference type="GO" id="GO:0016787">
    <property type="term" value="F:hydrolase activity"/>
    <property type="evidence" value="ECO:0007669"/>
    <property type="project" value="UniProtKB-KW"/>
</dbReference>
<evidence type="ECO:0000313" key="10">
    <source>
        <dbReference type="Proteomes" id="UP000291343"/>
    </source>
</evidence>
<keyword evidence="3" id="KW-0862">Zinc</keyword>
<dbReference type="OrthoDB" id="258627at2759"/>
<dbReference type="InParanoid" id="A0A482X6M2"/>
<keyword evidence="1" id="KW-0547">Nucleotide-binding</keyword>
<accession>A0A482X6M2</accession>
<dbReference type="GO" id="GO:0005525">
    <property type="term" value="F:GTP binding"/>
    <property type="evidence" value="ECO:0007669"/>
    <property type="project" value="UniProtKB-KW"/>
</dbReference>
<evidence type="ECO:0000256" key="4">
    <source>
        <dbReference type="ARBA" id="ARBA00023134"/>
    </source>
</evidence>
<gene>
    <name evidence="9" type="ORF">LSTR_LSTR000131</name>
</gene>
<evidence type="ECO:0000256" key="7">
    <source>
        <dbReference type="ARBA" id="ARBA00049117"/>
    </source>
</evidence>
<dbReference type="Proteomes" id="UP000291343">
    <property type="component" value="Unassembled WGS sequence"/>
</dbReference>
<dbReference type="CDD" id="cd03112">
    <property type="entry name" value="CobW-like"/>
    <property type="match status" value="1"/>
</dbReference>
<dbReference type="Pfam" id="PF02492">
    <property type="entry name" value="cobW"/>
    <property type="match status" value="1"/>
</dbReference>
<sequence length="305" mass="34041">MDSSDEDVPDLVPAVFKPVPVTIITGYLGAGKTTLLNYILTEQHDKKIAVIVNEFGEGSAMEKSISINNEGNLFEEWIELRNGCMCCSVKDNGVKAIENLMTKRGKFDYILLETTGLADPGPIAKMFWLDEELGSDLYLDGIVTVIDSKNGLKQLMDEKTEDGLVNACIRSLNGDARLVETVRCSIHGLLKNINEYNAPHISKEVSSLTIQLESAIARPVLEQFLQKLLWERTVRNKSGETTDIIRLKGIVRLLENDDSALMIQAVQDTYDLIEVKLHEENVSSALIFIGKNLDREILENMIISR</sequence>
<keyword evidence="5" id="KW-0143">Chaperone</keyword>
<evidence type="ECO:0000256" key="5">
    <source>
        <dbReference type="ARBA" id="ARBA00023186"/>
    </source>
</evidence>
<keyword evidence="10" id="KW-1185">Reference proteome</keyword>
<organism evidence="9 10">
    <name type="scientific">Laodelphax striatellus</name>
    <name type="common">Small brown planthopper</name>
    <name type="synonym">Delphax striatella</name>
    <dbReference type="NCBI Taxonomy" id="195883"/>
    <lineage>
        <taxon>Eukaryota</taxon>
        <taxon>Metazoa</taxon>
        <taxon>Ecdysozoa</taxon>
        <taxon>Arthropoda</taxon>
        <taxon>Hexapoda</taxon>
        <taxon>Insecta</taxon>
        <taxon>Pterygota</taxon>
        <taxon>Neoptera</taxon>
        <taxon>Paraneoptera</taxon>
        <taxon>Hemiptera</taxon>
        <taxon>Auchenorrhyncha</taxon>
        <taxon>Fulgoroidea</taxon>
        <taxon>Delphacidae</taxon>
        <taxon>Criomorphinae</taxon>
        <taxon>Laodelphax</taxon>
    </lineage>
</organism>
<dbReference type="GO" id="GO:0005737">
    <property type="term" value="C:cytoplasm"/>
    <property type="evidence" value="ECO:0007669"/>
    <property type="project" value="TreeGrafter"/>
</dbReference>
<comment type="catalytic activity">
    <reaction evidence="7">
        <text>GTP + H2O = GDP + phosphate + H(+)</text>
        <dbReference type="Rhea" id="RHEA:19669"/>
        <dbReference type="ChEBI" id="CHEBI:15377"/>
        <dbReference type="ChEBI" id="CHEBI:15378"/>
        <dbReference type="ChEBI" id="CHEBI:37565"/>
        <dbReference type="ChEBI" id="CHEBI:43474"/>
        <dbReference type="ChEBI" id="CHEBI:58189"/>
    </reaction>
    <physiologicalReaction direction="left-to-right" evidence="7">
        <dbReference type="Rhea" id="RHEA:19670"/>
    </physiologicalReaction>
</comment>
<dbReference type="STRING" id="195883.A0A482X6M2"/>
<evidence type="ECO:0000256" key="2">
    <source>
        <dbReference type="ARBA" id="ARBA00022801"/>
    </source>
</evidence>
<evidence type="ECO:0000256" key="3">
    <source>
        <dbReference type="ARBA" id="ARBA00022833"/>
    </source>
</evidence>
<comment type="similarity">
    <text evidence="6">Belongs to the SIMIBI class G3E GTPase family. ZNG1 subfamily.</text>
</comment>
<name>A0A482X6M2_LAOST</name>
<dbReference type="InterPro" id="IPR051316">
    <property type="entry name" value="Zinc-reg_GTPase_activator"/>
</dbReference>
<dbReference type="Gene3D" id="3.30.1220.10">
    <property type="entry name" value="CobW-like, C-terminal domain"/>
    <property type="match status" value="1"/>
</dbReference>
<evidence type="ECO:0000256" key="6">
    <source>
        <dbReference type="ARBA" id="ARBA00034320"/>
    </source>
</evidence>
<keyword evidence="4" id="KW-0342">GTP-binding</keyword>
<keyword evidence="2" id="KW-0378">Hydrolase</keyword>
<dbReference type="PANTHER" id="PTHR13748">
    <property type="entry name" value="COBW-RELATED"/>
    <property type="match status" value="1"/>
</dbReference>
<dbReference type="Gene3D" id="3.40.50.300">
    <property type="entry name" value="P-loop containing nucleotide triphosphate hydrolases"/>
    <property type="match status" value="1"/>
</dbReference>
<dbReference type="PANTHER" id="PTHR13748:SF31">
    <property type="entry name" value="ZINC-REGULATED GTPASE METALLOPROTEIN ACTIVATOR 1A-RELATED"/>
    <property type="match status" value="1"/>
</dbReference>
<dbReference type="SMART" id="SM00833">
    <property type="entry name" value="CobW_C"/>
    <property type="match status" value="1"/>
</dbReference>
<evidence type="ECO:0000313" key="9">
    <source>
        <dbReference type="EMBL" id="RZF41417.1"/>
    </source>
</evidence>
<dbReference type="AlphaFoldDB" id="A0A482X6M2"/>
<dbReference type="InterPro" id="IPR011629">
    <property type="entry name" value="CobW-like_C"/>
</dbReference>
<dbReference type="Pfam" id="PF07683">
    <property type="entry name" value="CobW_C"/>
    <property type="match status" value="1"/>
</dbReference>
<dbReference type="SMR" id="A0A482X6M2"/>
<dbReference type="InterPro" id="IPR036627">
    <property type="entry name" value="CobW-likC_sf"/>
</dbReference>
<dbReference type="InterPro" id="IPR027417">
    <property type="entry name" value="P-loop_NTPase"/>
</dbReference>
<proteinExistence type="inferred from homology"/>
<dbReference type="InterPro" id="IPR003495">
    <property type="entry name" value="CobW/HypB/UreG_nucleotide-bd"/>
</dbReference>
<dbReference type="EMBL" id="QKKF02016774">
    <property type="protein sequence ID" value="RZF41417.1"/>
    <property type="molecule type" value="Genomic_DNA"/>
</dbReference>
<reference evidence="9 10" key="1">
    <citation type="journal article" date="2017" name="Gigascience">
        <title>Genome sequence of the small brown planthopper, Laodelphax striatellus.</title>
        <authorList>
            <person name="Zhu J."/>
            <person name="Jiang F."/>
            <person name="Wang X."/>
            <person name="Yang P."/>
            <person name="Bao Y."/>
            <person name="Zhao W."/>
            <person name="Wang W."/>
            <person name="Lu H."/>
            <person name="Wang Q."/>
            <person name="Cui N."/>
            <person name="Li J."/>
            <person name="Chen X."/>
            <person name="Luo L."/>
            <person name="Yu J."/>
            <person name="Kang L."/>
            <person name="Cui F."/>
        </authorList>
    </citation>
    <scope>NUCLEOTIDE SEQUENCE [LARGE SCALE GENOMIC DNA]</scope>
    <source>
        <strain evidence="9">Lst14</strain>
    </source>
</reference>